<evidence type="ECO:0000256" key="4">
    <source>
        <dbReference type="ARBA" id="ARBA00022833"/>
    </source>
</evidence>
<feature type="domain" description="Peptidase M16 N-terminal" evidence="6">
    <location>
        <begin position="51"/>
        <end position="169"/>
    </location>
</feature>
<dbReference type="SUPFAM" id="SSF63411">
    <property type="entry name" value="LuxS/MPP-like metallohydrolase"/>
    <property type="match status" value="4"/>
</dbReference>
<dbReference type="InterPro" id="IPR011249">
    <property type="entry name" value="Metalloenz_LuxS/M16"/>
</dbReference>
<dbReference type="InterPro" id="IPR011765">
    <property type="entry name" value="Pept_M16_N"/>
</dbReference>
<reference evidence="8 9" key="1">
    <citation type="journal article" date="2015" name="Stand. Genomic Sci.">
        <title>Genomic Encyclopedia of Bacterial and Archaeal Type Strains, Phase III: the genomes of soil and plant-associated and newly described type strains.</title>
        <authorList>
            <person name="Whitman W.B."/>
            <person name="Woyke T."/>
            <person name="Klenk H.P."/>
            <person name="Zhou Y."/>
            <person name="Lilburn T.G."/>
            <person name="Beck B.J."/>
            <person name="De Vos P."/>
            <person name="Vandamme P."/>
            <person name="Eisen J.A."/>
            <person name="Garrity G."/>
            <person name="Hugenholtz P."/>
            <person name="Kyrpides N.C."/>
        </authorList>
    </citation>
    <scope>NUCLEOTIDE SEQUENCE [LARGE SCALE GENOMIC DNA]</scope>
    <source>
        <strain evidence="8 9">CGMCC 1.7271</strain>
    </source>
</reference>
<evidence type="ECO:0000259" key="6">
    <source>
        <dbReference type="Pfam" id="PF00675"/>
    </source>
</evidence>
<dbReference type="AlphaFoldDB" id="A0A562SFV7"/>
<keyword evidence="3" id="KW-0378">Hydrolase</keyword>
<keyword evidence="4" id="KW-0862">Zinc</keyword>
<evidence type="ECO:0000256" key="3">
    <source>
        <dbReference type="ARBA" id="ARBA00022801"/>
    </source>
</evidence>
<dbReference type="Pfam" id="PF00675">
    <property type="entry name" value="Peptidase_M16"/>
    <property type="match status" value="1"/>
</dbReference>
<gene>
    <name evidence="8" type="ORF">IQ13_2852</name>
</gene>
<proteinExistence type="inferred from homology"/>
<dbReference type="GO" id="GO:0006508">
    <property type="term" value="P:proteolysis"/>
    <property type="evidence" value="ECO:0007669"/>
    <property type="project" value="UniProtKB-KW"/>
</dbReference>
<dbReference type="Gene3D" id="3.30.830.10">
    <property type="entry name" value="Metalloenzyme, LuxS/M16 peptidase-like"/>
    <property type="match status" value="4"/>
</dbReference>
<protein>
    <submittedName>
        <fullName evidence="8">Zinc protease</fullName>
    </submittedName>
</protein>
<comment type="similarity">
    <text evidence="1">Belongs to the peptidase M16 family.</text>
</comment>
<evidence type="ECO:0000256" key="1">
    <source>
        <dbReference type="ARBA" id="ARBA00007261"/>
    </source>
</evidence>
<organism evidence="8 9">
    <name type="scientific">Lacibacter cauensis</name>
    <dbReference type="NCBI Taxonomy" id="510947"/>
    <lineage>
        <taxon>Bacteria</taxon>
        <taxon>Pseudomonadati</taxon>
        <taxon>Bacteroidota</taxon>
        <taxon>Chitinophagia</taxon>
        <taxon>Chitinophagales</taxon>
        <taxon>Chitinophagaceae</taxon>
        <taxon>Lacibacter</taxon>
    </lineage>
</organism>
<evidence type="ECO:0000313" key="9">
    <source>
        <dbReference type="Proteomes" id="UP000316167"/>
    </source>
</evidence>
<dbReference type="Proteomes" id="UP000316167">
    <property type="component" value="Unassembled WGS sequence"/>
</dbReference>
<name>A0A562SFV7_9BACT</name>
<evidence type="ECO:0000313" key="8">
    <source>
        <dbReference type="EMBL" id="TWI80182.1"/>
    </source>
</evidence>
<dbReference type="EMBL" id="VLLE01000005">
    <property type="protein sequence ID" value="TWI80182.1"/>
    <property type="molecule type" value="Genomic_DNA"/>
</dbReference>
<keyword evidence="9" id="KW-1185">Reference proteome</keyword>
<evidence type="ECO:0000259" key="7">
    <source>
        <dbReference type="Pfam" id="PF05193"/>
    </source>
</evidence>
<accession>A0A562SFV7</accession>
<dbReference type="RefSeq" id="WP_144887024.1">
    <property type="nucleotide sequence ID" value="NZ_VLLE01000005.1"/>
</dbReference>
<keyword evidence="5" id="KW-0482">Metalloprotease</keyword>
<dbReference type="OrthoDB" id="9811314at2"/>
<keyword evidence="2 8" id="KW-0645">Protease</keyword>
<sequence>MNRIRLNLSFIVFFLVTVVTTFAQQLSDKIPFDPKVKTGKLENGLTYFIRPNQKPEKRVELRLVVNAGAINEDDDQLGLAHMTEHMAFNGTKNFKKNDIVSYLQEIGVGFGNDLNAYTSFDETVYILPIPTDKAGNLEKGFQIIEDWAHNISNLDEDIDGERAVILEESRLGKGADERMFRKILPGLFAGSLYADRLPIGKDSIIKNFKYDAIRRFYKDWYRPDLMAVIVVGDITVEQAETLIRKHFAGIKNPAAPRERKYATVAPYAANEVMVLTDKEASSAEVSINYPAFKSEATTTVAEYRNSIIRSLFVRMLNQRLQELTQKENPPFNFASGGFGSYARGYDAFSIYAGAGTSDVKKTLQALLEEIERVKRFGFTASELERSKKTTESYYERAYNNRDKNESANFVDEYVNYFLKNEPSPGIEYEFAKVKELLPGITIEEVNALVNKYVKAVDNRFTYITQPEPKAGEKLPEVKELLTYFTVVEKADIKAYEDKAVASALIETKPTAGKVTATKKDAKLGTTELTLSNGIKVTLKPTDFKADQILMSSVRPGGKNHYGAADKYNAEYAVQVVQSMGVGAFSPTDLRKVLAGKTVQVNPFINTVSEGVRGNSTVKDMETMFQLTWLYFTNPRIDTSLFKSFVQRNRSQYAMMSANPQFAFIDTLYSVLYNNDPLAPVALPKAENFNKIDLKRAIEIYKERFSDAGSMQFVFVGSFKEAEIIPLIEQYIGSLPTTAKKFTAVDNKVRTIKGKKEMMVKKGTDERSLIVQFHSGEVPYSQDLEMKAQAATEVLNIRIIEELREKIGGIYGGGIYGALEREPYNNYSFAVQLPCGPEKADTLLKAVNREIKDIATKGPSQKNLDKVKQQWREQHKIDLKENEDWLTALTESKYPGNNIDYFINYEKYVDKLTVKDVQLAAAKLLNGPNVFTAIQMPENYVPGEEKKTGERSNNILQTIEIDKPEIKIELFDNGEIDGDSVTVYFNSYPVLSKKQLTTKPLVLNVKALKGRKNTLVMFADNLGKTPPNTALMRVTAGDKVYNITVESDTKKNGTIVFKWKE</sequence>
<dbReference type="GO" id="GO:0046872">
    <property type="term" value="F:metal ion binding"/>
    <property type="evidence" value="ECO:0007669"/>
    <property type="project" value="InterPro"/>
</dbReference>
<dbReference type="InterPro" id="IPR007863">
    <property type="entry name" value="Peptidase_M16_C"/>
</dbReference>
<feature type="domain" description="Peptidase M16 C-terminal" evidence="7">
    <location>
        <begin position="691"/>
        <end position="869"/>
    </location>
</feature>
<dbReference type="Pfam" id="PF05193">
    <property type="entry name" value="Peptidase_M16_C"/>
    <property type="match status" value="2"/>
</dbReference>
<feature type="domain" description="Peptidase M16 C-terminal" evidence="7">
    <location>
        <begin position="208"/>
        <end position="388"/>
    </location>
</feature>
<dbReference type="PANTHER" id="PTHR43690">
    <property type="entry name" value="NARDILYSIN"/>
    <property type="match status" value="1"/>
</dbReference>
<dbReference type="PANTHER" id="PTHR43690:SF34">
    <property type="entry name" value="ZINC PROTEASE PQQL-LIKE"/>
    <property type="match status" value="1"/>
</dbReference>
<evidence type="ECO:0000256" key="5">
    <source>
        <dbReference type="ARBA" id="ARBA00023049"/>
    </source>
</evidence>
<dbReference type="InterPro" id="IPR050626">
    <property type="entry name" value="Peptidase_M16"/>
</dbReference>
<comment type="caution">
    <text evidence="8">The sequence shown here is derived from an EMBL/GenBank/DDBJ whole genome shotgun (WGS) entry which is preliminary data.</text>
</comment>
<evidence type="ECO:0000256" key="2">
    <source>
        <dbReference type="ARBA" id="ARBA00022670"/>
    </source>
</evidence>
<dbReference type="GO" id="GO:0008237">
    <property type="term" value="F:metallopeptidase activity"/>
    <property type="evidence" value="ECO:0007669"/>
    <property type="project" value="UniProtKB-KW"/>
</dbReference>